<dbReference type="Pfam" id="PF01926">
    <property type="entry name" value="MMR_HSR1"/>
    <property type="match status" value="1"/>
</dbReference>
<keyword evidence="2 7" id="KW-0547">Nucleotide-binding</keyword>
<dbReference type="InterPro" id="IPR050755">
    <property type="entry name" value="TRAFAC_YlqF/YawG_RiboMat"/>
</dbReference>
<feature type="compositionally biased region" description="Acidic residues" evidence="8">
    <location>
        <begin position="683"/>
        <end position="692"/>
    </location>
</feature>
<feature type="compositionally biased region" description="Low complexity" evidence="8">
    <location>
        <begin position="762"/>
        <end position="798"/>
    </location>
</feature>
<dbReference type="CDD" id="cd01858">
    <property type="entry name" value="NGP_1"/>
    <property type="match status" value="1"/>
</dbReference>
<protein>
    <recommendedName>
        <fullName evidence="6 7">Nuclear/nucleolar GTPase 2</fullName>
    </recommendedName>
</protein>
<dbReference type="Proteomes" id="UP000612055">
    <property type="component" value="Unassembled WGS sequence"/>
</dbReference>
<comment type="similarity">
    <text evidence="7">Belongs to the TRAFAC class YlqF/YawG GTPase family. RsgA subfamily.</text>
</comment>
<dbReference type="InterPro" id="IPR030378">
    <property type="entry name" value="G_CP_dom"/>
</dbReference>
<dbReference type="Gene3D" id="3.40.50.300">
    <property type="entry name" value="P-loop containing nucleotide triphosphate hydrolases"/>
    <property type="match status" value="1"/>
</dbReference>
<dbReference type="FunFam" id="3.40.50.300:FF:000559">
    <property type="entry name" value="Nuclear/nucleolar GTPase 2"/>
    <property type="match status" value="1"/>
</dbReference>
<accession>A0A835XXD1</accession>
<sequence>MTKSVKGGGKGKGKPKVGGVEDNRKPKHSLDAKRPNASQGGMRTAATVRRLKMYKQRAIRDKNGKLLYEELQSKDLPTTRIQPDRRWFGNTRVIGQKQLEQFRTEMAGKVNDAYTVLLREKKLPLQLLEDPEKKVGGKQARASLVATQPFAETFGPKKQRKRPKLAVESLEALATTFGEKSEKFEEAAYAAGPGGELADCKDQVLERAYEKGQSKRIWGELYKVLDSSDVIVQVLDARDPNGTRCTFLEQHIRKHLRHKHIILLLNKCDLVPSWVTKRWLHYLSREFPVLAFHASITNPFGKGALLSLLRQLARLRTDRQAISVGFVGYPNVGKSSVINTLRTKKVCKAAPIPGETKVWQYITLMKRIFCIDSPGVVYNRTHDNATDLVLKGVVRVENLEDATHHVDPVLKRVKPDYLKRAYKIKEWKDTEDFLTQLARLSGKLLKGGDPDLNTAARMVLYDWQRGKIPFFTLPPGHTDEAPGSVPAADKAGEGAGAKEEAAAEPAAEPELPVPRELVTEEDAAREAGAKPEAAAAAARAVREVLMSATAAQARSAIPVQSDYYMPEDERRAGEPEANEVPVEDPDVISSSEDEDEEGASSDDGEADVSGSEGEDDSDDGPVVSEEEEDEEDAAAAAKATRRGGARAVAKAAGTAVASAKKDAKNDKKAAAKPAAKRKRGGDGEDSGDDSDGYGDGGLSWEAVLACMQGDDAAAPKPASKSSKADAGAKPAKGKAAAAKPAAKGAAKAAEDGKAAGGKGKGKAAAAKPLAKGAKAKQAVQVVVPAAAGKGKGKAAAEGGKAGKKPAAPKPKFKTLD</sequence>
<feature type="region of interest" description="Disordered" evidence="8">
    <location>
        <begin position="560"/>
        <end position="698"/>
    </location>
</feature>
<proteinExistence type="inferred from homology"/>
<keyword evidence="4 7" id="KW-0539">Nucleus</keyword>
<comment type="function">
    <text evidence="5 7">GTPase involved in pre-60S ribosomal subunit maturation.</text>
</comment>
<dbReference type="InterPro" id="IPR023179">
    <property type="entry name" value="GTP-bd_ortho_bundle_sf"/>
</dbReference>
<dbReference type="GO" id="GO:0005730">
    <property type="term" value="C:nucleolus"/>
    <property type="evidence" value="ECO:0007669"/>
    <property type="project" value="UniProtKB-SubCell"/>
</dbReference>
<dbReference type="GO" id="GO:0005525">
    <property type="term" value="F:GTP binding"/>
    <property type="evidence" value="ECO:0007669"/>
    <property type="project" value="UniProtKB-KW"/>
</dbReference>
<organism evidence="10 11">
    <name type="scientific">Edaphochlamys debaryana</name>
    <dbReference type="NCBI Taxonomy" id="47281"/>
    <lineage>
        <taxon>Eukaryota</taxon>
        <taxon>Viridiplantae</taxon>
        <taxon>Chlorophyta</taxon>
        <taxon>core chlorophytes</taxon>
        <taxon>Chlorophyceae</taxon>
        <taxon>CS clade</taxon>
        <taxon>Chlamydomonadales</taxon>
        <taxon>Chlamydomonadales incertae sedis</taxon>
        <taxon>Edaphochlamys</taxon>
    </lineage>
</organism>
<dbReference type="FunFam" id="1.10.1580.10:FF:000001">
    <property type="entry name" value="Nucleolar GTP-binding protein 2"/>
    <property type="match status" value="1"/>
</dbReference>
<dbReference type="GO" id="GO:0016787">
    <property type="term" value="F:hydrolase activity"/>
    <property type="evidence" value="ECO:0007669"/>
    <property type="project" value="UniProtKB-KW"/>
</dbReference>
<dbReference type="SUPFAM" id="SSF52540">
    <property type="entry name" value="P-loop containing nucleoside triphosphate hydrolases"/>
    <property type="match status" value="1"/>
</dbReference>
<feature type="compositionally biased region" description="Basic and acidic residues" evidence="8">
    <location>
        <begin position="19"/>
        <end position="34"/>
    </location>
</feature>
<dbReference type="InterPro" id="IPR012971">
    <property type="entry name" value="NOG2_N_dom"/>
</dbReference>
<evidence type="ECO:0000313" key="11">
    <source>
        <dbReference type="Proteomes" id="UP000612055"/>
    </source>
</evidence>
<keyword evidence="3 7" id="KW-0342">GTP-binding</keyword>
<dbReference type="EMBL" id="JAEHOE010000048">
    <property type="protein sequence ID" value="KAG2491941.1"/>
    <property type="molecule type" value="Genomic_DNA"/>
</dbReference>
<keyword evidence="11" id="KW-1185">Reference proteome</keyword>
<name>A0A835XXD1_9CHLO</name>
<dbReference type="Pfam" id="PF08153">
    <property type="entry name" value="NGP1NT"/>
    <property type="match status" value="1"/>
</dbReference>
<dbReference type="PRINTS" id="PR00326">
    <property type="entry name" value="GTP1OBG"/>
</dbReference>
<dbReference type="PANTHER" id="PTHR11089:SF9">
    <property type="entry name" value="NUCLEOLAR GTP-BINDING PROTEIN 2"/>
    <property type="match status" value="1"/>
</dbReference>
<feature type="region of interest" description="Disordered" evidence="8">
    <location>
        <begin position="711"/>
        <end position="816"/>
    </location>
</feature>
<feature type="compositionally biased region" description="Low complexity" evidence="8">
    <location>
        <begin position="711"/>
        <end position="747"/>
    </location>
</feature>
<dbReference type="AlphaFoldDB" id="A0A835XXD1"/>
<feature type="compositionally biased region" description="Basic and acidic residues" evidence="8">
    <location>
        <begin position="490"/>
        <end position="501"/>
    </location>
</feature>
<dbReference type="Gene3D" id="1.10.1580.10">
    <property type="match status" value="1"/>
</dbReference>
<feature type="region of interest" description="Disordered" evidence="8">
    <location>
        <begin position="1"/>
        <end position="44"/>
    </location>
</feature>
<feature type="compositionally biased region" description="Basic and acidic residues" evidence="8">
    <location>
        <begin position="659"/>
        <end position="669"/>
    </location>
</feature>
<evidence type="ECO:0000256" key="7">
    <source>
        <dbReference type="RuleBase" id="RU364023"/>
    </source>
</evidence>
<dbReference type="PANTHER" id="PTHR11089">
    <property type="entry name" value="GTP-BINDING PROTEIN-RELATED"/>
    <property type="match status" value="1"/>
</dbReference>
<dbReference type="InterPro" id="IPR027417">
    <property type="entry name" value="P-loop_NTPase"/>
</dbReference>
<dbReference type="InterPro" id="IPR024929">
    <property type="entry name" value="GNL2_CP_dom"/>
</dbReference>
<keyword evidence="7" id="KW-0378">Hydrolase</keyword>
<reference evidence="10" key="1">
    <citation type="journal article" date="2020" name="bioRxiv">
        <title>Comparative genomics of Chlamydomonas.</title>
        <authorList>
            <person name="Craig R.J."/>
            <person name="Hasan A.R."/>
            <person name="Ness R.W."/>
            <person name="Keightley P.D."/>
        </authorList>
    </citation>
    <scope>NUCLEOTIDE SEQUENCE</scope>
    <source>
        <strain evidence="10">CCAP 11/70</strain>
    </source>
</reference>
<evidence type="ECO:0000256" key="5">
    <source>
        <dbReference type="ARBA" id="ARBA00059990"/>
    </source>
</evidence>
<comment type="caution">
    <text evidence="10">The sequence shown here is derived from an EMBL/GenBank/DDBJ whole genome shotgun (WGS) entry which is preliminary data.</text>
</comment>
<evidence type="ECO:0000256" key="4">
    <source>
        <dbReference type="ARBA" id="ARBA00023242"/>
    </source>
</evidence>
<evidence type="ECO:0000259" key="9">
    <source>
        <dbReference type="PROSITE" id="PS51721"/>
    </source>
</evidence>
<evidence type="ECO:0000256" key="1">
    <source>
        <dbReference type="ARBA" id="ARBA00004604"/>
    </source>
</evidence>
<feature type="compositionally biased region" description="Low complexity" evidence="8">
    <location>
        <begin position="645"/>
        <end position="658"/>
    </location>
</feature>
<evidence type="ECO:0000313" key="10">
    <source>
        <dbReference type="EMBL" id="KAG2491941.1"/>
    </source>
</evidence>
<dbReference type="PROSITE" id="PS51721">
    <property type="entry name" value="G_CP"/>
    <property type="match status" value="1"/>
</dbReference>
<evidence type="ECO:0000256" key="2">
    <source>
        <dbReference type="ARBA" id="ARBA00022741"/>
    </source>
</evidence>
<evidence type="ECO:0000256" key="8">
    <source>
        <dbReference type="SAM" id="MobiDB-lite"/>
    </source>
</evidence>
<feature type="region of interest" description="Disordered" evidence="8">
    <location>
        <begin position="473"/>
        <end position="515"/>
    </location>
</feature>
<feature type="domain" description="CP-type G" evidence="9">
    <location>
        <begin position="218"/>
        <end position="379"/>
    </location>
</feature>
<comment type="subcellular location">
    <subcellularLocation>
        <location evidence="1 7">Nucleus</location>
        <location evidence="1 7">Nucleolus</location>
    </subcellularLocation>
</comment>
<dbReference type="InterPro" id="IPR006073">
    <property type="entry name" value="GTP-bd"/>
</dbReference>
<dbReference type="OrthoDB" id="444945at2759"/>
<gene>
    <name evidence="10" type="ORF">HYH03_009674</name>
</gene>
<evidence type="ECO:0000256" key="3">
    <source>
        <dbReference type="ARBA" id="ARBA00023134"/>
    </source>
</evidence>
<evidence type="ECO:0000256" key="6">
    <source>
        <dbReference type="ARBA" id="ARBA00070018"/>
    </source>
</evidence>
<feature type="compositionally biased region" description="Acidic residues" evidence="8">
    <location>
        <begin position="581"/>
        <end position="633"/>
    </location>
</feature>